<dbReference type="Pfam" id="PF02493">
    <property type="entry name" value="MORN"/>
    <property type="match status" value="5"/>
</dbReference>
<feature type="compositionally biased region" description="Low complexity" evidence="2">
    <location>
        <begin position="282"/>
        <end position="304"/>
    </location>
</feature>
<feature type="region of interest" description="Disordered" evidence="2">
    <location>
        <begin position="417"/>
        <end position="448"/>
    </location>
</feature>
<feature type="region of interest" description="Disordered" evidence="2">
    <location>
        <begin position="199"/>
        <end position="220"/>
    </location>
</feature>
<dbReference type="SUPFAM" id="SSF82185">
    <property type="entry name" value="Histone H3 K4-specific methyltransferase SET7/9 N-terminal domain"/>
    <property type="match status" value="2"/>
</dbReference>
<keyword evidence="1" id="KW-0677">Repeat</keyword>
<dbReference type="GO" id="GO:0016020">
    <property type="term" value="C:membrane"/>
    <property type="evidence" value="ECO:0007669"/>
    <property type="project" value="UniProtKB-ARBA"/>
</dbReference>
<dbReference type="Gene3D" id="2.20.110.10">
    <property type="entry name" value="Histone H3 K4-specific methyltransferase SET7/9 N-terminal domain"/>
    <property type="match status" value="2"/>
</dbReference>
<feature type="compositionally biased region" description="Polar residues" evidence="2">
    <location>
        <begin position="98"/>
        <end position="109"/>
    </location>
</feature>
<sequence length="775" mass="82300">MLSATRQNLAPSAKPRLPVTQRACMRWKVWEQKGGTGLKVQAEARTEKASTQDTARRSIRGERPAEHASASGTPPESRFAAKPWRHSAEAAAESESAVPSTIAPSSTRRPSFGAMLLTEEALADRERAASQGENVGGLRVSRGLSGTAQRLPNTASEISNRHHGSFEGSASYASEAALRSSVSWDARLSNDHSYRLSMGLDPLAEGSEDGDGRSDSTGDSLGVAYSSVPFGLHSSALKAHLTAPVRSPPSLDALDHPARYALSESGPEHLTTASSFQPELFSSQPPDQASSLSDSSATSTSSSLRAIDSEQREQGSTFDLFSSRSRYIQALGPQRPAELATSVAPQADSGSQQAQADDTAAQTAARGSFSSASTVTWRPSPQSQSSMQLFPLEARDMQPPPDPFGTSDSQWDAASLLSEGSEGAEDPPEPAAGGSPFDKRSQATMDSNRTKAYEFAAWPRDQDAGVQADPAPDVRPLRGSKVLPGLGPPTTQLLSSICYCPINESASKRMQGLLQGQFSSKALTGVGTFTAHNGTSYEGQWRNSTPHGFGVARRPGHAIFLGSFRSGLLHGPSMITYAEGHSYAGETQQGLRHGHGLLQMADGSHYAGSFLQGVRSGPGTYSYIQGDCYWGSWHSDSMQGLGVYQHKDGAIYEGMWHLGQRHGWGVLTGAAGSMSAGLWQSGILRWQCPMDKADAELATLSAEAIDLAQETARSARRVARKASALQRTLKDPFGPMQGDLKRSVARAQDAAAAAREGARLATDASRDLPTVAEEE</sequence>
<dbReference type="SMART" id="SM00698">
    <property type="entry name" value="MORN"/>
    <property type="match status" value="5"/>
</dbReference>
<accession>A0AAW1PIR3</accession>
<dbReference type="AlphaFoldDB" id="A0AAW1PIR3"/>
<evidence type="ECO:0000313" key="4">
    <source>
        <dbReference type="Proteomes" id="UP001465755"/>
    </source>
</evidence>
<feature type="region of interest" description="Disordered" evidence="2">
    <location>
        <begin position="278"/>
        <end position="318"/>
    </location>
</feature>
<feature type="region of interest" description="Disordered" evidence="2">
    <location>
        <begin position="755"/>
        <end position="775"/>
    </location>
</feature>
<gene>
    <name evidence="3" type="ORF">WJX73_006589</name>
</gene>
<comment type="caution">
    <text evidence="3">The sequence shown here is derived from an EMBL/GenBank/DDBJ whole genome shotgun (WGS) entry which is preliminary data.</text>
</comment>
<evidence type="ECO:0000256" key="2">
    <source>
        <dbReference type="SAM" id="MobiDB-lite"/>
    </source>
</evidence>
<dbReference type="PANTHER" id="PTHR43215">
    <property type="entry name" value="RADIAL SPOKE HEAD 1 HOMOLOG"/>
    <property type="match status" value="1"/>
</dbReference>
<dbReference type="GO" id="GO:0005829">
    <property type="term" value="C:cytosol"/>
    <property type="evidence" value="ECO:0007669"/>
    <property type="project" value="TreeGrafter"/>
</dbReference>
<keyword evidence="4" id="KW-1185">Reference proteome</keyword>
<proteinExistence type="predicted"/>
<organism evidence="3 4">
    <name type="scientific">Symbiochloris irregularis</name>
    <dbReference type="NCBI Taxonomy" id="706552"/>
    <lineage>
        <taxon>Eukaryota</taxon>
        <taxon>Viridiplantae</taxon>
        <taxon>Chlorophyta</taxon>
        <taxon>core chlorophytes</taxon>
        <taxon>Trebouxiophyceae</taxon>
        <taxon>Trebouxiales</taxon>
        <taxon>Trebouxiaceae</taxon>
        <taxon>Symbiochloris</taxon>
    </lineage>
</organism>
<evidence type="ECO:0000313" key="3">
    <source>
        <dbReference type="EMBL" id="KAK9807949.1"/>
    </source>
</evidence>
<feature type="compositionally biased region" description="Basic and acidic residues" evidence="2">
    <location>
        <begin position="42"/>
        <end position="66"/>
    </location>
</feature>
<dbReference type="InterPro" id="IPR003409">
    <property type="entry name" value="MORN"/>
</dbReference>
<feature type="compositionally biased region" description="Polar residues" evidence="2">
    <location>
        <begin position="368"/>
        <end position="385"/>
    </location>
</feature>
<protein>
    <submittedName>
        <fullName evidence="3">Uncharacterized protein</fullName>
    </submittedName>
</protein>
<reference evidence="3 4" key="1">
    <citation type="journal article" date="2024" name="Nat. Commun.">
        <title>Phylogenomics reveals the evolutionary origins of lichenization in chlorophyte algae.</title>
        <authorList>
            <person name="Puginier C."/>
            <person name="Libourel C."/>
            <person name="Otte J."/>
            <person name="Skaloud P."/>
            <person name="Haon M."/>
            <person name="Grisel S."/>
            <person name="Petersen M."/>
            <person name="Berrin J.G."/>
            <person name="Delaux P.M."/>
            <person name="Dal Grande F."/>
            <person name="Keller J."/>
        </authorList>
    </citation>
    <scope>NUCLEOTIDE SEQUENCE [LARGE SCALE GENOMIC DNA]</scope>
    <source>
        <strain evidence="3 4">SAG 2036</strain>
    </source>
</reference>
<evidence type="ECO:0000256" key="1">
    <source>
        <dbReference type="ARBA" id="ARBA00022737"/>
    </source>
</evidence>
<name>A0AAW1PIR3_9CHLO</name>
<feature type="compositionally biased region" description="Low complexity" evidence="2">
    <location>
        <begin position="346"/>
        <end position="365"/>
    </location>
</feature>
<feature type="region of interest" description="Disordered" evidence="2">
    <location>
        <begin position="126"/>
        <end position="166"/>
    </location>
</feature>
<dbReference type="EMBL" id="JALJOQ010000029">
    <property type="protein sequence ID" value="KAK9807949.1"/>
    <property type="molecule type" value="Genomic_DNA"/>
</dbReference>
<feature type="region of interest" description="Disordered" evidence="2">
    <location>
        <begin position="336"/>
        <end position="385"/>
    </location>
</feature>
<feature type="region of interest" description="Disordered" evidence="2">
    <location>
        <begin position="36"/>
        <end position="111"/>
    </location>
</feature>
<dbReference type="PANTHER" id="PTHR43215:SF14">
    <property type="entry name" value="RADIAL SPOKE HEAD 1 HOMOLOG"/>
    <property type="match status" value="1"/>
</dbReference>
<feature type="compositionally biased region" description="Polar residues" evidence="2">
    <location>
        <begin position="144"/>
        <end position="158"/>
    </location>
</feature>
<dbReference type="Proteomes" id="UP001465755">
    <property type="component" value="Unassembled WGS sequence"/>
</dbReference>